<protein>
    <submittedName>
        <fullName evidence="2">Uncharacterized protein</fullName>
    </submittedName>
</protein>
<organism evidence="2 3">
    <name type="scientific">Amniculicola lignicola CBS 123094</name>
    <dbReference type="NCBI Taxonomy" id="1392246"/>
    <lineage>
        <taxon>Eukaryota</taxon>
        <taxon>Fungi</taxon>
        <taxon>Dikarya</taxon>
        <taxon>Ascomycota</taxon>
        <taxon>Pezizomycotina</taxon>
        <taxon>Dothideomycetes</taxon>
        <taxon>Pleosporomycetidae</taxon>
        <taxon>Pleosporales</taxon>
        <taxon>Amniculicolaceae</taxon>
        <taxon>Amniculicola</taxon>
    </lineage>
</organism>
<dbReference type="Proteomes" id="UP000799779">
    <property type="component" value="Unassembled WGS sequence"/>
</dbReference>
<proteinExistence type="predicted"/>
<evidence type="ECO:0000256" key="1">
    <source>
        <dbReference type="SAM" id="MobiDB-lite"/>
    </source>
</evidence>
<name>A0A6A5WVF0_9PLEO</name>
<dbReference type="AlphaFoldDB" id="A0A6A5WVF0"/>
<feature type="compositionally biased region" description="Basic and acidic residues" evidence="1">
    <location>
        <begin position="498"/>
        <end position="508"/>
    </location>
</feature>
<feature type="region of interest" description="Disordered" evidence="1">
    <location>
        <begin position="498"/>
        <end position="522"/>
    </location>
</feature>
<gene>
    <name evidence="2" type="ORF">P154DRAFT_571925</name>
</gene>
<evidence type="ECO:0000313" key="2">
    <source>
        <dbReference type="EMBL" id="KAF2004719.1"/>
    </source>
</evidence>
<feature type="compositionally biased region" description="Basic residues" evidence="1">
    <location>
        <begin position="25"/>
        <end position="35"/>
    </location>
</feature>
<keyword evidence="3" id="KW-1185">Reference proteome</keyword>
<dbReference type="OrthoDB" id="3792684at2759"/>
<accession>A0A6A5WVF0</accession>
<dbReference type="EMBL" id="ML977566">
    <property type="protein sequence ID" value="KAF2004719.1"/>
    <property type="molecule type" value="Genomic_DNA"/>
</dbReference>
<evidence type="ECO:0000313" key="3">
    <source>
        <dbReference type="Proteomes" id="UP000799779"/>
    </source>
</evidence>
<feature type="region of interest" description="Disordered" evidence="1">
    <location>
        <begin position="23"/>
        <end position="67"/>
    </location>
</feature>
<reference evidence="2" key="1">
    <citation type="journal article" date="2020" name="Stud. Mycol.">
        <title>101 Dothideomycetes genomes: a test case for predicting lifestyles and emergence of pathogens.</title>
        <authorList>
            <person name="Haridas S."/>
            <person name="Albert R."/>
            <person name="Binder M."/>
            <person name="Bloem J."/>
            <person name="Labutti K."/>
            <person name="Salamov A."/>
            <person name="Andreopoulos B."/>
            <person name="Baker S."/>
            <person name="Barry K."/>
            <person name="Bills G."/>
            <person name="Bluhm B."/>
            <person name="Cannon C."/>
            <person name="Castanera R."/>
            <person name="Culley D."/>
            <person name="Daum C."/>
            <person name="Ezra D."/>
            <person name="Gonzalez J."/>
            <person name="Henrissat B."/>
            <person name="Kuo A."/>
            <person name="Liang C."/>
            <person name="Lipzen A."/>
            <person name="Lutzoni F."/>
            <person name="Magnuson J."/>
            <person name="Mondo S."/>
            <person name="Nolan M."/>
            <person name="Ohm R."/>
            <person name="Pangilinan J."/>
            <person name="Park H.-J."/>
            <person name="Ramirez L."/>
            <person name="Alfaro M."/>
            <person name="Sun H."/>
            <person name="Tritt A."/>
            <person name="Yoshinaga Y."/>
            <person name="Zwiers L.-H."/>
            <person name="Turgeon B."/>
            <person name="Goodwin S."/>
            <person name="Spatafora J."/>
            <person name="Crous P."/>
            <person name="Grigoriev I."/>
        </authorList>
    </citation>
    <scope>NUCLEOTIDE SEQUENCE</scope>
    <source>
        <strain evidence="2">CBS 123094</strain>
    </source>
</reference>
<sequence>MEDVTVGEPHIFEMPIKEEYIGSSPRKHAKSQKVKVGHDVIGSGERERRGPWPSPNGALTAAPSWESPVAGDDPNLLESCALSLAKLGHALDSLFAKTNNSNYLREARENPENIYAQYLALRNRAFGMDYRYMGDMLAAQTVTRPPTPPGEREIELINEEELRQTDRALIDMISMLRGAMIDLQRQVKHQRAEVAALNKSHEAALQHIKVLRDQIGRLHADNSRLRHQPGSHGGMAVGRPSVQTDVSSLATINRTGSAETATAQDTSSIASSRSQAQIIANGRDAAGDPSGKITALRSLNSAIDNAPPKRRARTGKQVPEWVGKRPSCDMSKLFPHVRLVIPPVPLTDGEIIIYFFNSIARSIVALRLYSRGWTPSRITDLLNKHRRAEYPYLKNTCSIKCTGALKNGKNIYGEEWMVKNRAVFSTADDIKATDMLRTGDQKPLTENCDVSDMLKGLDMHAEGDNEGIFTLCVKYCVEKNIKCRISELDRIANELKKQGIGHRQETRDPVTNPRGGNTLFRSPELKRVRSQHMSTFTPAVGAWAEDDDSVLGD</sequence>